<proteinExistence type="inferred from homology"/>
<evidence type="ECO:0000256" key="1">
    <source>
        <dbReference type="ARBA" id="ARBA00004651"/>
    </source>
</evidence>
<evidence type="ECO:0000256" key="5">
    <source>
        <dbReference type="ARBA" id="ARBA00022989"/>
    </source>
</evidence>
<sequence length="364" mass="42226">MKSKPRMSNFELLRIIAMFMIVLHHSIVHGVLGEFFPQNSFNLYSNHPVVFFVARLFAFGGKTGVALFILITGYFSINSKMKWSRILKVWVPTLFYSILCYILFKLFGPSLTDKRQVLASFFPVTFRSYWFITLFIMLLFAIPALNTLWHHCSRKQQGYIIISLFVTYILLPTLGLYADNSLFFIFIMYYLIGGYIRGTPKVSFWNKKTVYIVGILLSLTGYAYLTFHGIRAGYLAHSSDMINATTKFFGDNNICVVVFAVSFFMFFNHISLRPNRLINLVASSTFGIYLIHDNPFVRKFIWFDLLHFEKLATTNLINFVVIDLITVLIIFGICSTIEIIRNKLFNLCGFSKLLQNRFNDFNLF</sequence>
<keyword evidence="5 7" id="KW-1133">Transmembrane helix</keyword>
<reference evidence="10" key="1">
    <citation type="submission" date="2016-11" db="EMBL/GenBank/DDBJ databases">
        <authorList>
            <person name="Papadimitriou K."/>
        </authorList>
    </citation>
    <scope>NUCLEOTIDE SEQUENCE [LARGE SCALE GENOMIC DNA]</scope>
    <source>
        <strain evidence="10">ACA-DC 1533</strain>
    </source>
</reference>
<feature type="transmembrane region" description="Helical" evidence="7">
    <location>
        <begin position="12"/>
        <end position="32"/>
    </location>
</feature>
<evidence type="ECO:0000256" key="3">
    <source>
        <dbReference type="ARBA" id="ARBA00022475"/>
    </source>
</evidence>
<dbReference type="KEGG" id="laca:LAC1533_1978"/>
<feature type="transmembrane region" description="Helical" evidence="7">
    <location>
        <begin position="316"/>
        <end position="337"/>
    </location>
</feature>
<evidence type="ECO:0000259" key="8">
    <source>
        <dbReference type="Pfam" id="PF01757"/>
    </source>
</evidence>
<dbReference type="GeneID" id="95350085"/>
<comment type="similarity">
    <text evidence="2">Belongs to the acyltransferase 3 family.</text>
</comment>
<dbReference type="EMBL" id="LT630287">
    <property type="protein sequence ID" value="SFV41401.1"/>
    <property type="molecule type" value="Genomic_DNA"/>
</dbReference>
<feature type="transmembrane region" description="Helical" evidence="7">
    <location>
        <begin position="158"/>
        <end position="175"/>
    </location>
</feature>
<feature type="transmembrane region" description="Helical" evidence="7">
    <location>
        <begin position="250"/>
        <end position="270"/>
    </location>
</feature>
<feature type="transmembrane region" description="Helical" evidence="7">
    <location>
        <begin position="89"/>
        <end position="108"/>
    </location>
</feature>
<evidence type="ECO:0000256" key="2">
    <source>
        <dbReference type="ARBA" id="ARBA00007400"/>
    </source>
</evidence>
<organism evidence="9 10">
    <name type="scientific">Ligilactobacillus acidipiscis</name>
    <dbReference type="NCBI Taxonomy" id="89059"/>
    <lineage>
        <taxon>Bacteria</taxon>
        <taxon>Bacillati</taxon>
        <taxon>Bacillota</taxon>
        <taxon>Bacilli</taxon>
        <taxon>Lactobacillales</taxon>
        <taxon>Lactobacillaceae</taxon>
        <taxon>Ligilactobacillus</taxon>
    </lineage>
</organism>
<comment type="subcellular location">
    <subcellularLocation>
        <location evidence="1">Cell membrane</location>
        <topology evidence="1">Multi-pass membrane protein</topology>
    </subcellularLocation>
</comment>
<evidence type="ECO:0000256" key="4">
    <source>
        <dbReference type="ARBA" id="ARBA00022692"/>
    </source>
</evidence>
<dbReference type="AlphaFoldDB" id="A0A1K1KR50"/>
<dbReference type="GO" id="GO:0016413">
    <property type="term" value="F:O-acetyltransferase activity"/>
    <property type="evidence" value="ECO:0007669"/>
    <property type="project" value="TreeGrafter"/>
</dbReference>
<gene>
    <name evidence="9" type="ORF">LAC1533_1978</name>
</gene>
<keyword evidence="4 7" id="KW-0812">Transmembrane</keyword>
<feature type="transmembrane region" description="Helical" evidence="7">
    <location>
        <begin position="128"/>
        <end position="146"/>
    </location>
</feature>
<evidence type="ECO:0000313" key="10">
    <source>
        <dbReference type="Proteomes" id="UP000190935"/>
    </source>
</evidence>
<dbReference type="GO" id="GO:0005886">
    <property type="term" value="C:plasma membrane"/>
    <property type="evidence" value="ECO:0007669"/>
    <property type="project" value="UniProtKB-SubCell"/>
</dbReference>
<feature type="transmembrane region" description="Helical" evidence="7">
    <location>
        <begin position="277"/>
        <end position="296"/>
    </location>
</feature>
<accession>A0A1K1KR50</accession>
<feature type="transmembrane region" description="Helical" evidence="7">
    <location>
        <begin position="210"/>
        <end position="230"/>
    </location>
</feature>
<keyword evidence="3" id="KW-1003">Cell membrane</keyword>
<dbReference type="PANTHER" id="PTHR40074">
    <property type="entry name" value="O-ACETYLTRANSFERASE WECH"/>
    <property type="match status" value="1"/>
</dbReference>
<keyword evidence="6 7" id="KW-0472">Membrane</keyword>
<protein>
    <recommendedName>
        <fullName evidence="8">Acyltransferase 3 domain-containing protein</fullName>
    </recommendedName>
</protein>
<feature type="domain" description="Acyltransferase 3" evidence="8">
    <location>
        <begin position="9"/>
        <end position="333"/>
    </location>
</feature>
<name>A0A1K1KR50_9LACO</name>
<dbReference type="RefSeq" id="WP_079579459.1">
    <property type="nucleotide sequence ID" value="NZ_LT630287.1"/>
</dbReference>
<dbReference type="PANTHER" id="PTHR40074:SF2">
    <property type="entry name" value="O-ACETYLTRANSFERASE WECH"/>
    <property type="match status" value="1"/>
</dbReference>
<dbReference type="Pfam" id="PF01757">
    <property type="entry name" value="Acyl_transf_3"/>
    <property type="match status" value="1"/>
</dbReference>
<evidence type="ECO:0000256" key="7">
    <source>
        <dbReference type="SAM" id="Phobius"/>
    </source>
</evidence>
<dbReference type="GO" id="GO:0009246">
    <property type="term" value="P:enterobacterial common antigen biosynthetic process"/>
    <property type="evidence" value="ECO:0007669"/>
    <property type="project" value="TreeGrafter"/>
</dbReference>
<evidence type="ECO:0000256" key="6">
    <source>
        <dbReference type="ARBA" id="ARBA00023136"/>
    </source>
</evidence>
<feature type="transmembrane region" description="Helical" evidence="7">
    <location>
        <begin position="52"/>
        <end position="77"/>
    </location>
</feature>
<dbReference type="Proteomes" id="UP000190935">
    <property type="component" value="Chromosome I"/>
</dbReference>
<dbReference type="InterPro" id="IPR002656">
    <property type="entry name" value="Acyl_transf_3_dom"/>
</dbReference>
<evidence type="ECO:0000313" key="9">
    <source>
        <dbReference type="EMBL" id="SFV41401.1"/>
    </source>
</evidence>
<feature type="transmembrane region" description="Helical" evidence="7">
    <location>
        <begin position="181"/>
        <end position="198"/>
    </location>
</feature>